<dbReference type="Gene3D" id="3.30.40.10">
    <property type="entry name" value="Zinc/RING finger domain, C3HC4 (zinc finger)"/>
    <property type="match status" value="1"/>
</dbReference>
<keyword evidence="4" id="KW-0479">Metal-binding</keyword>
<keyword evidence="9" id="KW-0863">Zinc-finger</keyword>
<dbReference type="Pfam" id="PF13639">
    <property type="entry name" value="zf-RING_2"/>
    <property type="match status" value="1"/>
</dbReference>
<evidence type="ECO:0000256" key="1">
    <source>
        <dbReference type="ARBA" id="ARBA00004167"/>
    </source>
</evidence>
<proteinExistence type="inferred from homology"/>
<organism evidence="12 13">
    <name type="scientific">Rhynchospora breviuscula</name>
    <dbReference type="NCBI Taxonomy" id="2022672"/>
    <lineage>
        <taxon>Eukaryota</taxon>
        <taxon>Viridiplantae</taxon>
        <taxon>Streptophyta</taxon>
        <taxon>Embryophyta</taxon>
        <taxon>Tracheophyta</taxon>
        <taxon>Spermatophyta</taxon>
        <taxon>Magnoliopsida</taxon>
        <taxon>Liliopsida</taxon>
        <taxon>Poales</taxon>
        <taxon>Cyperaceae</taxon>
        <taxon>Cyperoideae</taxon>
        <taxon>Rhynchosporeae</taxon>
        <taxon>Rhynchospora</taxon>
    </lineage>
</organism>
<name>A0A9Q0HI24_9POAL</name>
<comment type="caution">
    <text evidence="12">The sequence shown here is derived from an EMBL/GenBank/DDBJ whole genome shotgun (WGS) entry which is preliminary data.</text>
</comment>
<evidence type="ECO:0000256" key="8">
    <source>
        <dbReference type="ARBA" id="ARBA00024209"/>
    </source>
</evidence>
<dbReference type="AlphaFoldDB" id="A0A9Q0HI24"/>
<dbReference type="PROSITE" id="PS50089">
    <property type="entry name" value="ZF_RING_2"/>
    <property type="match status" value="1"/>
</dbReference>
<dbReference type="InterPro" id="IPR001841">
    <property type="entry name" value="Znf_RING"/>
</dbReference>
<dbReference type="GO" id="GO:0016740">
    <property type="term" value="F:transferase activity"/>
    <property type="evidence" value="ECO:0007669"/>
    <property type="project" value="UniProtKB-KW"/>
</dbReference>
<comment type="similarity">
    <text evidence="8">Belongs to the RING-type zinc finger family. ATL subfamily.</text>
</comment>
<keyword evidence="5" id="KW-0862">Zinc</keyword>
<evidence type="ECO:0000256" key="10">
    <source>
        <dbReference type="SAM" id="Phobius"/>
    </source>
</evidence>
<reference evidence="12" key="1">
    <citation type="journal article" date="2022" name="Cell">
        <title>Repeat-based holocentromeres influence genome architecture and karyotype evolution.</title>
        <authorList>
            <person name="Hofstatter P.G."/>
            <person name="Thangavel G."/>
            <person name="Lux T."/>
            <person name="Neumann P."/>
            <person name="Vondrak T."/>
            <person name="Novak P."/>
            <person name="Zhang M."/>
            <person name="Costa L."/>
            <person name="Castellani M."/>
            <person name="Scott A."/>
            <person name="Toegelov H."/>
            <person name="Fuchs J."/>
            <person name="Mata-Sucre Y."/>
            <person name="Dias Y."/>
            <person name="Vanzela A.L.L."/>
            <person name="Huettel B."/>
            <person name="Almeida C.C.S."/>
            <person name="Simkova H."/>
            <person name="Souza G."/>
            <person name="Pedrosa-Harand A."/>
            <person name="Macas J."/>
            <person name="Mayer K.F.X."/>
            <person name="Houben A."/>
            <person name="Marques A."/>
        </authorList>
    </citation>
    <scope>NUCLEOTIDE SEQUENCE</scope>
    <source>
        <strain evidence="12">RhyBre1mFocal</strain>
    </source>
</reference>
<keyword evidence="2" id="KW-0808">Transferase</keyword>
<evidence type="ECO:0000256" key="2">
    <source>
        <dbReference type="ARBA" id="ARBA00022679"/>
    </source>
</evidence>
<dbReference type="EMBL" id="JAMQYH010000005">
    <property type="protein sequence ID" value="KAJ1686640.1"/>
    <property type="molecule type" value="Genomic_DNA"/>
</dbReference>
<evidence type="ECO:0000256" key="7">
    <source>
        <dbReference type="ARBA" id="ARBA00023136"/>
    </source>
</evidence>
<comment type="subcellular location">
    <subcellularLocation>
        <location evidence="1">Membrane</location>
        <topology evidence="1">Single-pass membrane protein</topology>
    </subcellularLocation>
</comment>
<keyword evidence="7 10" id="KW-0472">Membrane</keyword>
<dbReference type="Proteomes" id="UP001151287">
    <property type="component" value="Unassembled WGS sequence"/>
</dbReference>
<dbReference type="GO" id="GO:0016567">
    <property type="term" value="P:protein ubiquitination"/>
    <property type="evidence" value="ECO:0007669"/>
    <property type="project" value="InterPro"/>
</dbReference>
<keyword evidence="3 10" id="KW-0812">Transmembrane</keyword>
<keyword evidence="6 10" id="KW-1133">Transmembrane helix</keyword>
<evidence type="ECO:0000313" key="12">
    <source>
        <dbReference type="EMBL" id="KAJ1686640.1"/>
    </source>
</evidence>
<sequence>MRRLDIPLPPESAPLAPSQSRVHAASSANFDSNMVIILAALLCALICAVGINSIVRCMLRCCHRRITLTRPPKEQNGLKKRELRKLPVEVYIKGGNEDMELTECPICLSEFTVGEGCRVLPICQHRFHKRCIDKWFGSHSTCPTCRRSLCPDQPK</sequence>
<evidence type="ECO:0000256" key="9">
    <source>
        <dbReference type="PROSITE-ProRule" id="PRU00175"/>
    </source>
</evidence>
<feature type="transmembrane region" description="Helical" evidence="10">
    <location>
        <begin position="34"/>
        <end position="55"/>
    </location>
</feature>
<dbReference type="PANTHER" id="PTHR46905:SF21">
    <property type="entry name" value="RING-TYPE E3 UBIQUITIN TRANSFERASE"/>
    <property type="match status" value="1"/>
</dbReference>
<dbReference type="SMART" id="SM00184">
    <property type="entry name" value="RING"/>
    <property type="match status" value="1"/>
</dbReference>
<dbReference type="InterPro" id="IPR044602">
    <property type="entry name" value="ATL10/ATL72-79-like"/>
</dbReference>
<dbReference type="InterPro" id="IPR013083">
    <property type="entry name" value="Znf_RING/FYVE/PHD"/>
</dbReference>
<dbReference type="GO" id="GO:0016020">
    <property type="term" value="C:membrane"/>
    <property type="evidence" value="ECO:0007669"/>
    <property type="project" value="UniProtKB-SubCell"/>
</dbReference>
<evidence type="ECO:0000259" key="11">
    <source>
        <dbReference type="PROSITE" id="PS50089"/>
    </source>
</evidence>
<accession>A0A9Q0HI24</accession>
<keyword evidence="13" id="KW-1185">Reference proteome</keyword>
<evidence type="ECO:0000256" key="4">
    <source>
        <dbReference type="ARBA" id="ARBA00022723"/>
    </source>
</evidence>
<evidence type="ECO:0000256" key="5">
    <source>
        <dbReference type="ARBA" id="ARBA00022833"/>
    </source>
</evidence>
<feature type="domain" description="RING-type" evidence="11">
    <location>
        <begin position="104"/>
        <end position="146"/>
    </location>
</feature>
<dbReference type="OrthoDB" id="8062037at2759"/>
<dbReference type="PANTHER" id="PTHR46905">
    <property type="entry name" value="RING-H2 FINGER PROTEIN ATL78"/>
    <property type="match status" value="1"/>
</dbReference>
<evidence type="ECO:0000256" key="3">
    <source>
        <dbReference type="ARBA" id="ARBA00022692"/>
    </source>
</evidence>
<dbReference type="GO" id="GO:0008270">
    <property type="term" value="F:zinc ion binding"/>
    <property type="evidence" value="ECO:0007669"/>
    <property type="project" value="UniProtKB-KW"/>
</dbReference>
<evidence type="ECO:0000256" key="6">
    <source>
        <dbReference type="ARBA" id="ARBA00022989"/>
    </source>
</evidence>
<gene>
    <name evidence="12" type="ORF">LUZ63_018030</name>
</gene>
<dbReference type="SUPFAM" id="SSF57850">
    <property type="entry name" value="RING/U-box"/>
    <property type="match status" value="1"/>
</dbReference>
<evidence type="ECO:0000313" key="13">
    <source>
        <dbReference type="Proteomes" id="UP001151287"/>
    </source>
</evidence>
<protein>
    <recommendedName>
        <fullName evidence="11">RING-type domain-containing protein</fullName>
    </recommendedName>
</protein>